<dbReference type="Gene3D" id="3.30.450.40">
    <property type="match status" value="1"/>
</dbReference>
<dbReference type="PROSITE" id="PS51077">
    <property type="entry name" value="HTH_ICLR"/>
    <property type="match status" value="1"/>
</dbReference>
<name>A0A176XH51_AGRTU</name>
<dbReference type="Pfam" id="PF01614">
    <property type="entry name" value="IclR_C"/>
    <property type="match status" value="1"/>
</dbReference>
<dbReference type="Gene3D" id="1.10.10.10">
    <property type="entry name" value="Winged helix-like DNA-binding domain superfamily/Winged helix DNA-binding domain"/>
    <property type="match status" value="1"/>
</dbReference>
<dbReference type="PANTHER" id="PTHR30136">
    <property type="entry name" value="HELIX-TURN-HELIX TRANSCRIPTIONAL REGULATOR, ICLR FAMILY"/>
    <property type="match status" value="1"/>
</dbReference>
<dbReference type="Proteomes" id="UP000077098">
    <property type="component" value="Unassembled WGS sequence"/>
</dbReference>
<evidence type="ECO:0000256" key="3">
    <source>
        <dbReference type="ARBA" id="ARBA00023163"/>
    </source>
</evidence>
<dbReference type="EMBL" id="LXPS01000003">
    <property type="protein sequence ID" value="OAE49204.1"/>
    <property type="molecule type" value="Genomic_DNA"/>
</dbReference>
<accession>A0A176XH51</accession>
<dbReference type="PROSITE" id="PS51078">
    <property type="entry name" value="ICLR_ED"/>
    <property type="match status" value="1"/>
</dbReference>
<evidence type="ECO:0000256" key="2">
    <source>
        <dbReference type="ARBA" id="ARBA00023125"/>
    </source>
</evidence>
<protein>
    <submittedName>
        <fullName evidence="6">IclR family transcriptional regulator</fullName>
    </submittedName>
</protein>
<dbReference type="InterPro" id="IPR036388">
    <property type="entry name" value="WH-like_DNA-bd_sf"/>
</dbReference>
<keyword evidence="1" id="KW-0805">Transcription regulation</keyword>
<comment type="caution">
    <text evidence="6">The sequence shown here is derived from an EMBL/GenBank/DDBJ whole genome shotgun (WGS) entry which is preliminary data.</text>
</comment>
<dbReference type="SMART" id="SM00346">
    <property type="entry name" value="HTH_ICLR"/>
    <property type="match status" value="1"/>
</dbReference>
<keyword evidence="2" id="KW-0238">DNA-binding</keyword>
<feature type="domain" description="IclR-ED" evidence="5">
    <location>
        <begin position="76"/>
        <end position="258"/>
    </location>
</feature>
<dbReference type="AlphaFoldDB" id="A0A176XH51"/>
<keyword evidence="3" id="KW-0804">Transcription</keyword>
<proteinExistence type="predicted"/>
<gene>
    <name evidence="6" type="ORF">A7J57_00900</name>
</gene>
<evidence type="ECO:0000259" key="5">
    <source>
        <dbReference type="PROSITE" id="PS51078"/>
    </source>
</evidence>
<dbReference type="SUPFAM" id="SSF55781">
    <property type="entry name" value="GAF domain-like"/>
    <property type="match status" value="1"/>
</dbReference>
<reference evidence="6 7" key="1">
    <citation type="submission" date="2016-05" db="EMBL/GenBank/DDBJ databases">
        <authorList>
            <person name="Lavstsen T."/>
            <person name="Jespersen J.S."/>
        </authorList>
    </citation>
    <scope>NUCLEOTIDE SEQUENCE [LARGE SCALE GENOMIC DNA]</scope>
    <source>
        <strain evidence="6 7">KCJ1736</strain>
    </source>
</reference>
<dbReference type="SUPFAM" id="SSF46785">
    <property type="entry name" value="Winged helix' DNA-binding domain"/>
    <property type="match status" value="1"/>
</dbReference>
<dbReference type="Pfam" id="PF09339">
    <property type="entry name" value="HTH_IclR"/>
    <property type="match status" value="1"/>
</dbReference>
<dbReference type="InterPro" id="IPR014757">
    <property type="entry name" value="Tscrpt_reg_IclR_C"/>
</dbReference>
<evidence type="ECO:0000256" key="1">
    <source>
        <dbReference type="ARBA" id="ARBA00023015"/>
    </source>
</evidence>
<feature type="domain" description="HTH iclR-type" evidence="4">
    <location>
        <begin position="14"/>
        <end position="75"/>
    </location>
</feature>
<organism evidence="6 7">
    <name type="scientific">Agrobacterium tumefaciens</name>
    <dbReference type="NCBI Taxonomy" id="358"/>
    <lineage>
        <taxon>Bacteria</taxon>
        <taxon>Pseudomonadati</taxon>
        <taxon>Pseudomonadota</taxon>
        <taxon>Alphaproteobacteria</taxon>
        <taxon>Hyphomicrobiales</taxon>
        <taxon>Rhizobiaceae</taxon>
        <taxon>Rhizobium/Agrobacterium group</taxon>
        <taxon>Agrobacterium</taxon>
        <taxon>Agrobacterium tumefaciens complex</taxon>
    </lineage>
</organism>
<evidence type="ECO:0000259" key="4">
    <source>
        <dbReference type="PROSITE" id="PS51077"/>
    </source>
</evidence>
<evidence type="ECO:0000313" key="7">
    <source>
        <dbReference type="Proteomes" id="UP000077098"/>
    </source>
</evidence>
<dbReference type="InterPro" id="IPR029016">
    <property type="entry name" value="GAF-like_dom_sf"/>
</dbReference>
<dbReference type="GO" id="GO:0045892">
    <property type="term" value="P:negative regulation of DNA-templated transcription"/>
    <property type="evidence" value="ECO:0007669"/>
    <property type="project" value="TreeGrafter"/>
</dbReference>
<dbReference type="PANTHER" id="PTHR30136:SF24">
    <property type="entry name" value="HTH-TYPE TRANSCRIPTIONAL REPRESSOR ALLR"/>
    <property type="match status" value="1"/>
</dbReference>
<dbReference type="GO" id="GO:0003700">
    <property type="term" value="F:DNA-binding transcription factor activity"/>
    <property type="evidence" value="ECO:0007669"/>
    <property type="project" value="TreeGrafter"/>
</dbReference>
<dbReference type="InterPro" id="IPR036390">
    <property type="entry name" value="WH_DNA-bd_sf"/>
</dbReference>
<dbReference type="InterPro" id="IPR005471">
    <property type="entry name" value="Tscrpt_reg_IclR_N"/>
</dbReference>
<sequence>MGEVQQSSQTSDTVPALRRAVRILDLVSRSPGTLTAAEVTRVLDLPKSTAHGLLAVMTELDLLARSADGTLRVGAHSLRWANGFLSQLDIVSAFNDHLAQRHDLDPYTVTLTVREGGEVVYIGCRNSAQPLGHTFRIGMRLPAPFTATGKILLSDLGPEDLGMLFPQLPLPLTSRSVTTLSKLEEELALTRTRGYSIDDGQIREGMICIGAAIRDYSGAASAGIAISLIRSEASDEKIACLGEELRTTAEALSEKLGYRLHKD</sequence>
<dbReference type="InterPro" id="IPR050707">
    <property type="entry name" value="HTH_MetabolicPath_Reg"/>
</dbReference>
<evidence type="ECO:0000313" key="6">
    <source>
        <dbReference type="EMBL" id="OAE49204.1"/>
    </source>
</evidence>
<dbReference type="GO" id="GO:0003677">
    <property type="term" value="F:DNA binding"/>
    <property type="evidence" value="ECO:0007669"/>
    <property type="project" value="UniProtKB-KW"/>
</dbReference>